<keyword evidence="1" id="KW-0472">Membrane</keyword>
<sequence length="560" mass="61832">MQESDTNIDQLAVALRTEVDSILLDPLFVRAPIQSKLLVYLCKQAVEGDHDLTQYAIAVDGLGKPDDYDLHNDSYPRVQVSRLRANLASYYSRNEPVGDHCVYIRQGDYRLRMGSRKNAYPDTLRSQRAVPEIADSIEQPVLPKTSYNDSGQKKAISDRTTFFANRHFLVFGAGAIMLAAVAAVFGTQFQSADAMAPPSIELEVTGAEDFNETIGSTSLGDSVKRVARQQLNQSFVSNLISRQNSEEAQRDYLVSIDLGPGISTPNAEITLRTNTDSVLYSEVVPYTGDADAFLRELSANLVHLTAPNGVIASSEISQVSGKPRTPYHCFISIEANRARGPEMVKMLDSCIKRFPDDRFAAFWYARKAYGAYQKDIAAGLPVTRAANGWQFVTKALEIDQYNAFANFVAAKVSAAEGSCDESRIFIERAKERGTSYPTLIAAAESEASGCQAVNSADIDDEHSQIEVLIEQNPAPDALLHNYMMYSALSIKRPDLAKLVAGRLVIENPEGAVERASDLMRKSIEDPDYFRKNKESVRSAVSLFVWNARALDTIFSELEKT</sequence>
<dbReference type="AlphaFoldDB" id="A0A844Z7W2"/>
<dbReference type="RefSeq" id="WP_160614287.1">
    <property type="nucleotide sequence ID" value="NZ_JAUFQM010000001.1"/>
</dbReference>
<feature type="transmembrane region" description="Helical" evidence="1">
    <location>
        <begin position="168"/>
        <end position="189"/>
    </location>
</feature>
<evidence type="ECO:0000313" key="2">
    <source>
        <dbReference type="EMBL" id="MXO83995.1"/>
    </source>
</evidence>
<dbReference type="EMBL" id="WTYZ01000001">
    <property type="protein sequence ID" value="MXO83995.1"/>
    <property type="molecule type" value="Genomic_DNA"/>
</dbReference>
<accession>A0A844Z7W2</accession>
<proteinExistence type="predicted"/>
<keyword evidence="1" id="KW-0812">Transmembrane</keyword>
<name>A0A844Z7W2_9SPHN</name>
<dbReference type="OrthoDB" id="7209629at2"/>
<keyword evidence="3" id="KW-1185">Reference proteome</keyword>
<evidence type="ECO:0000313" key="3">
    <source>
        <dbReference type="Proteomes" id="UP000460290"/>
    </source>
</evidence>
<protein>
    <submittedName>
        <fullName evidence="2">Uncharacterized protein</fullName>
    </submittedName>
</protein>
<reference evidence="2 3" key="1">
    <citation type="submission" date="2019-12" db="EMBL/GenBank/DDBJ databases">
        <title>Genomic-based taxomic classification of the family Erythrobacteraceae.</title>
        <authorList>
            <person name="Xu L."/>
        </authorList>
    </citation>
    <scope>NUCLEOTIDE SEQUENCE [LARGE SCALE GENOMIC DNA]</scope>
    <source>
        <strain evidence="2 3">KCTC 42006</strain>
    </source>
</reference>
<gene>
    <name evidence="2" type="ORF">GRI35_11520</name>
</gene>
<dbReference type="Proteomes" id="UP000460290">
    <property type="component" value="Unassembled WGS sequence"/>
</dbReference>
<evidence type="ECO:0000256" key="1">
    <source>
        <dbReference type="SAM" id="Phobius"/>
    </source>
</evidence>
<keyword evidence="1" id="KW-1133">Transmembrane helix</keyword>
<comment type="caution">
    <text evidence="2">The sequence shown here is derived from an EMBL/GenBank/DDBJ whole genome shotgun (WGS) entry which is preliminary data.</text>
</comment>
<organism evidence="2 3">
    <name type="scientific">Pontixanthobacter aestiaquae</name>
    <dbReference type="NCBI Taxonomy" id="1509367"/>
    <lineage>
        <taxon>Bacteria</taxon>
        <taxon>Pseudomonadati</taxon>
        <taxon>Pseudomonadota</taxon>
        <taxon>Alphaproteobacteria</taxon>
        <taxon>Sphingomonadales</taxon>
        <taxon>Erythrobacteraceae</taxon>
        <taxon>Pontixanthobacter</taxon>
    </lineage>
</organism>